<sequence>MLASLRKQSQGVRQLVFPPEGFALLFVASSWGALSQQHLLSLSLRDNPTHAIPRYGSQITSSTG</sequence>
<dbReference type="AlphaFoldDB" id="A0A0D9NKW6"/>
<evidence type="ECO:0000313" key="1">
    <source>
        <dbReference type="EMBL" id="KJK73270.1"/>
    </source>
</evidence>
<proteinExistence type="predicted"/>
<protein>
    <submittedName>
        <fullName evidence="1">Uncharacterized protein</fullName>
    </submittedName>
</protein>
<accession>A0A0D9NKW6</accession>
<keyword evidence="2" id="KW-1185">Reference proteome</keyword>
<organism evidence="1 2">
    <name type="scientific">Metarhizium anisopliae BRIP 53293</name>
    <dbReference type="NCBI Taxonomy" id="1291518"/>
    <lineage>
        <taxon>Eukaryota</taxon>
        <taxon>Fungi</taxon>
        <taxon>Dikarya</taxon>
        <taxon>Ascomycota</taxon>
        <taxon>Pezizomycotina</taxon>
        <taxon>Sordariomycetes</taxon>
        <taxon>Hypocreomycetidae</taxon>
        <taxon>Hypocreales</taxon>
        <taxon>Clavicipitaceae</taxon>
        <taxon>Metarhizium</taxon>
    </lineage>
</organism>
<gene>
    <name evidence="1" type="ORF">H634G_11688</name>
</gene>
<reference evidence="2" key="1">
    <citation type="journal article" date="2014" name="BMC Genomics">
        <title>The genome sequence of the biocontrol fungus Metarhizium anisopliae and comparative genomics of Metarhizium species.</title>
        <authorList>
            <person name="Pattemore J.A."/>
            <person name="Hane J.K."/>
            <person name="Williams A.H."/>
            <person name="Wilson B.A."/>
            <person name="Stodart B.J."/>
            <person name="Ash G.J."/>
        </authorList>
    </citation>
    <scope>NUCLEOTIDE SEQUENCE [LARGE SCALE GENOMIC DNA]</scope>
    <source>
        <strain evidence="2">BRIP 53293</strain>
    </source>
</reference>
<evidence type="ECO:0000313" key="2">
    <source>
        <dbReference type="Proteomes" id="UP000054544"/>
    </source>
</evidence>
<dbReference type="EMBL" id="KE385099">
    <property type="protein sequence ID" value="KJK73270.1"/>
    <property type="molecule type" value="Genomic_DNA"/>
</dbReference>
<dbReference type="Proteomes" id="UP000054544">
    <property type="component" value="Unassembled WGS sequence"/>
</dbReference>
<name>A0A0D9NKW6_METAN</name>